<dbReference type="PROSITE" id="PS50089">
    <property type="entry name" value="ZF_RING_2"/>
    <property type="match status" value="1"/>
</dbReference>
<evidence type="ECO:0000313" key="7">
    <source>
        <dbReference type="Ensembl" id="ENSCMIP00000006018.1"/>
    </source>
</evidence>
<dbReference type="InParanoid" id="A0A4W3GPT2"/>
<dbReference type="SUPFAM" id="SSF57850">
    <property type="entry name" value="RING/U-box"/>
    <property type="match status" value="1"/>
</dbReference>
<dbReference type="GO" id="GO:0008630">
    <property type="term" value="P:intrinsic apoptotic signaling pathway in response to DNA damage"/>
    <property type="evidence" value="ECO:0007669"/>
    <property type="project" value="TreeGrafter"/>
</dbReference>
<dbReference type="Ensembl" id="ENSCMIT00000006218.1">
    <property type="protein sequence ID" value="ENSCMIP00000006018.1"/>
    <property type="gene ID" value="ENSCMIG00000003467.1"/>
</dbReference>
<dbReference type="PROSITE" id="PS00028">
    <property type="entry name" value="ZINC_FINGER_C2H2_1"/>
    <property type="match status" value="1"/>
</dbReference>
<keyword evidence="8" id="KW-1185">Reference proteome</keyword>
<dbReference type="InterPro" id="IPR001841">
    <property type="entry name" value="Znf_RING"/>
</dbReference>
<reference evidence="8" key="2">
    <citation type="journal article" date="2007" name="PLoS Biol.">
        <title>Survey sequencing and comparative analysis of the elephant shark (Callorhinchus milii) genome.</title>
        <authorList>
            <person name="Venkatesh B."/>
            <person name="Kirkness E.F."/>
            <person name="Loh Y.H."/>
            <person name="Halpern A.L."/>
            <person name="Lee A.P."/>
            <person name="Johnson J."/>
            <person name="Dandona N."/>
            <person name="Viswanathan L.D."/>
            <person name="Tay A."/>
            <person name="Venter J.C."/>
            <person name="Strausberg R.L."/>
            <person name="Brenner S."/>
        </authorList>
    </citation>
    <scope>NUCLEOTIDE SEQUENCE [LARGE SCALE GENOMIC DNA]</scope>
</reference>
<reference evidence="8" key="1">
    <citation type="journal article" date="2006" name="Science">
        <title>Ancient noncoding elements conserved in the human genome.</title>
        <authorList>
            <person name="Venkatesh B."/>
            <person name="Kirkness E.F."/>
            <person name="Loh Y.H."/>
            <person name="Halpern A.L."/>
            <person name="Lee A.P."/>
            <person name="Johnson J."/>
            <person name="Dandona N."/>
            <person name="Viswanathan L.D."/>
            <person name="Tay A."/>
            <person name="Venter J.C."/>
            <person name="Strausberg R.L."/>
            <person name="Brenner S."/>
        </authorList>
    </citation>
    <scope>NUCLEOTIDE SEQUENCE [LARGE SCALE GENOMIC DNA]</scope>
</reference>
<dbReference type="Pfam" id="PF13445">
    <property type="entry name" value="zf-RING_UBOX"/>
    <property type="match status" value="1"/>
</dbReference>
<evidence type="ECO:0000256" key="2">
    <source>
        <dbReference type="ARBA" id="ARBA00022771"/>
    </source>
</evidence>
<dbReference type="GO" id="GO:0005654">
    <property type="term" value="C:nucleoplasm"/>
    <property type="evidence" value="ECO:0007669"/>
    <property type="project" value="TreeGrafter"/>
</dbReference>
<evidence type="ECO:0000313" key="8">
    <source>
        <dbReference type="Proteomes" id="UP000314986"/>
    </source>
</evidence>
<evidence type="ECO:0000256" key="1">
    <source>
        <dbReference type="ARBA" id="ARBA00022723"/>
    </source>
</evidence>
<dbReference type="GO" id="GO:0045087">
    <property type="term" value="P:innate immune response"/>
    <property type="evidence" value="ECO:0007669"/>
    <property type="project" value="TreeGrafter"/>
</dbReference>
<organism evidence="7 8">
    <name type="scientific">Callorhinchus milii</name>
    <name type="common">Ghost shark</name>
    <dbReference type="NCBI Taxonomy" id="7868"/>
    <lineage>
        <taxon>Eukaryota</taxon>
        <taxon>Metazoa</taxon>
        <taxon>Chordata</taxon>
        <taxon>Craniata</taxon>
        <taxon>Vertebrata</taxon>
        <taxon>Chondrichthyes</taxon>
        <taxon>Holocephali</taxon>
        <taxon>Chimaeriformes</taxon>
        <taxon>Callorhinchidae</taxon>
        <taxon>Callorhinchus</taxon>
    </lineage>
</organism>
<evidence type="ECO:0000256" key="4">
    <source>
        <dbReference type="PROSITE-ProRule" id="PRU00175"/>
    </source>
</evidence>
<dbReference type="GO" id="GO:0044790">
    <property type="term" value="P:suppression of viral release by host"/>
    <property type="evidence" value="ECO:0007669"/>
    <property type="project" value="TreeGrafter"/>
</dbReference>
<dbReference type="InterPro" id="IPR037372">
    <property type="entry name" value="TRIM66_Bbox1_Znf"/>
</dbReference>
<dbReference type="GeneTree" id="ENSGT00510000048454"/>
<evidence type="ECO:0000259" key="6">
    <source>
        <dbReference type="PROSITE" id="PS50089"/>
    </source>
</evidence>
<name>A0A4W3GPT2_CALMI</name>
<feature type="domain" description="RING-type" evidence="6">
    <location>
        <begin position="60"/>
        <end position="100"/>
    </location>
</feature>
<dbReference type="InterPro" id="IPR021978">
    <property type="entry name" value="PML-like_CC"/>
</dbReference>
<dbReference type="PROSITE" id="PS00518">
    <property type="entry name" value="ZF_RING_1"/>
    <property type="match status" value="1"/>
</dbReference>
<keyword evidence="1" id="KW-0479">Metal-binding</keyword>
<feature type="coiled-coil region" evidence="5">
    <location>
        <begin position="258"/>
        <end position="304"/>
    </location>
</feature>
<sequence length="448" mass="49883">MAILSHFVLSCAAPLKLTRKLKPALVRSQMTKYPPGEWDGWGRIATGPEMNPTVEKMLVCGVCCAQMVGPKLLQCLHTFCKECLQLKWATANTQTCPVCSTPAGMTASELQDNVLVARFLSKANLRNRITTEVDVQCDLCQACGEGKPASSLCFECEKFLCMRCFSIHEIVTKRHRHMLETLEALKDTSTFFLFHYRFYCVTCSVNICHSCLLLHHKPPLHCLHSVEQEAALKKKKMKGMMVTAQKQGDKFNEICSELKSLRGKLDCRKNNIEELIKSRSAKAIEEINEEGNRLLSELEVLHEAEQGHLLESLNNVSKLLQRMSAGQGLVENMLCYGTDQEVMEMHGEAISALSVLREAKEAHVSTGNLVMGFQECPFEPQNVFGIVLKNGKCQAFDGAIESYSTEGGLSAHRACAGSLKEPPPSPTPPFLPPSHENFYFSSTYLIPF</sequence>
<evidence type="ECO:0000256" key="5">
    <source>
        <dbReference type="SAM" id="Coils"/>
    </source>
</evidence>
<reference evidence="7" key="5">
    <citation type="submission" date="2025-09" db="UniProtKB">
        <authorList>
            <consortium name="Ensembl"/>
        </authorList>
    </citation>
    <scope>IDENTIFICATION</scope>
</reference>
<dbReference type="InterPro" id="IPR013083">
    <property type="entry name" value="Znf_RING/FYVE/PHD"/>
</dbReference>
<dbReference type="SMART" id="SM00184">
    <property type="entry name" value="RING"/>
    <property type="match status" value="1"/>
</dbReference>
<keyword evidence="2 4" id="KW-0863">Zinc-finger</keyword>
<dbReference type="PANTHER" id="PTHR25462">
    <property type="entry name" value="BONUS, ISOFORM C-RELATED"/>
    <property type="match status" value="1"/>
</dbReference>
<dbReference type="InterPro" id="IPR013087">
    <property type="entry name" value="Znf_C2H2_type"/>
</dbReference>
<accession>A0A4W3GPT2</accession>
<proteinExistence type="predicted"/>
<dbReference type="InterPro" id="IPR017907">
    <property type="entry name" value="Znf_RING_CS"/>
</dbReference>
<dbReference type="InterPro" id="IPR047153">
    <property type="entry name" value="TRIM45/56/19-like"/>
</dbReference>
<dbReference type="STRING" id="7868.ENSCMIP00000006018"/>
<evidence type="ECO:0000256" key="3">
    <source>
        <dbReference type="ARBA" id="ARBA00022833"/>
    </source>
</evidence>
<dbReference type="GO" id="GO:0008270">
    <property type="term" value="F:zinc ion binding"/>
    <property type="evidence" value="ECO:0007669"/>
    <property type="project" value="UniProtKB-KW"/>
</dbReference>
<dbReference type="Gene3D" id="3.30.40.10">
    <property type="entry name" value="Zinc/RING finger domain, C3HC4 (zinc finger)"/>
    <property type="match status" value="1"/>
</dbReference>
<reference evidence="8" key="3">
    <citation type="journal article" date="2014" name="Nature">
        <title>Elephant shark genome provides unique insights into gnathostome evolution.</title>
        <authorList>
            <consortium name="International Elephant Shark Genome Sequencing Consortium"/>
            <person name="Venkatesh B."/>
            <person name="Lee A.P."/>
            <person name="Ravi V."/>
            <person name="Maurya A.K."/>
            <person name="Lian M.M."/>
            <person name="Swann J.B."/>
            <person name="Ohta Y."/>
            <person name="Flajnik M.F."/>
            <person name="Sutoh Y."/>
            <person name="Kasahara M."/>
            <person name="Hoon S."/>
            <person name="Gangu V."/>
            <person name="Roy S.W."/>
            <person name="Irimia M."/>
            <person name="Korzh V."/>
            <person name="Kondrychyn I."/>
            <person name="Lim Z.W."/>
            <person name="Tay B.H."/>
            <person name="Tohari S."/>
            <person name="Kong K.W."/>
            <person name="Ho S."/>
            <person name="Lorente-Galdos B."/>
            <person name="Quilez J."/>
            <person name="Marques-Bonet T."/>
            <person name="Raney B.J."/>
            <person name="Ingham P.W."/>
            <person name="Tay A."/>
            <person name="Hillier L.W."/>
            <person name="Minx P."/>
            <person name="Boehm T."/>
            <person name="Wilson R.K."/>
            <person name="Brenner S."/>
            <person name="Warren W.C."/>
        </authorList>
    </citation>
    <scope>NUCLEOTIDE SEQUENCE [LARGE SCALE GENOMIC DNA]</scope>
</reference>
<dbReference type="PANTHER" id="PTHR25462:SF302">
    <property type="entry name" value="PROTEIN PML"/>
    <property type="match status" value="1"/>
</dbReference>
<dbReference type="AlphaFoldDB" id="A0A4W3GPT2"/>
<dbReference type="Proteomes" id="UP000314986">
    <property type="component" value="Unassembled WGS sequence"/>
</dbReference>
<reference evidence="7" key="4">
    <citation type="submission" date="2025-08" db="UniProtKB">
        <authorList>
            <consortium name="Ensembl"/>
        </authorList>
    </citation>
    <scope>IDENTIFICATION</scope>
</reference>
<protein>
    <recommendedName>
        <fullName evidence="6">RING-type domain-containing protein</fullName>
    </recommendedName>
</protein>
<dbReference type="Gene3D" id="3.30.160.60">
    <property type="entry name" value="Classic Zinc Finger"/>
    <property type="match status" value="1"/>
</dbReference>
<keyword evidence="5" id="KW-0175">Coiled coil</keyword>
<keyword evidence="3" id="KW-0862">Zinc</keyword>
<dbReference type="InterPro" id="IPR027370">
    <property type="entry name" value="Znf-RING_euk"/>
</dbReference>
<dbReference type="OMA" id="IHSKHED"/>
<dbReference type="SUPFAM" id="SSF57845">
    <property type="entry name" value="B-box zinc-binding domain"/>
    <property type="match status" value="1"/>
</dbReference>
<dbReference type="Pfam" id="PF12126">
    <property type="entry name" value="PML_CC"/>
    <property type="match status" value="1"/>
</dbReference>
<dbReference type="Pfam" id="PF25287">
    <property type="entry name" value="zf-B_box_Trim66"/>
    <property type="match status" value="1"/>
</dbReference>